<protein>
    <submittedName>
        <fullName evidence="1">Uncharacterized protein</fullName>
    </submittedName>
</protein>
<reference evidence="1" key="1">
    <citation type="journal article" date="2014" name="Front. Microbiol.">
        <title>High frequency of phylogenetically diverse reductive dehalogenase-homologous genes in deep subseafloor sedimentary metagenomes.</title>
        <authorList>
            <person name="Kawai M."/>
            <person name="Futagami T."/>
            <person name="Toyoda A."/>
            <person name="Takaki Y."/>
            <person name="Nishi S."/>
            <person name="Hori S."/>
            <person name="Arai W."/>
            <person name="Tsubouchi T."/>
            <person name="Morono Y."/>
            <person name="Uchiyama I."/>
            <person name="Ito T."/>
            <person name="Fujiyama A."/>
            <person name="Inagaki F."/>
            <person name="Takami H."/>
        </authorList>
    </citation>
    <scope>NUCLEOTIDE SEQUENCE</scope>
    <source>
        <strain evidence="1">Expedition CK06-06</strain>
    </source>
</reference>
<name>X1EW90_9ZZZZ</name>
<feature type="non-terminal residue" evidence="1">
    <location>
        <position position="59"/>
    </location>
</feature>
<sequence length="59" mass="6890">MPKVAKTETPQFTREEIRKKLRVTSKVVKTETKAEPKPFLVLKEQESLLAERDYELTEA</sequence>
<dbReference type="EMBL" id="BARU01013507">
    <property type="protein sequence ID" value="GAH37646.1"/>
    <property type="molecule type" value="Genomic_DNA"/>
</dbReference>
<evidence type="ECO:0000313" key="1">
    <source>
        <dbReference type="EMBL" id="GAH37646.1"/>
    </source>
</evidence>
<dbReference type="AlphaFoldDB" id="X1EW90"/>
<comment type="caution">
    <text evidence="1">The sequence shown here is derived from an EMBL/GenBank/DDBJ whole genome shotgun (WGS) entry which is preliminary data.</text>
</comment>
<gene>
    <name evidence="1" type="ORF">S03H2_24355</name>
</gene>
<organism evidence="1">
    <name type="scientific">marine sediment metagenome</name>
    <dbReference type="NCBI Taxonomy" id="412755"/>
    <lineage>
        <taxon>unclassified sequences</taxon>
        <taxon>metagenomes</taxon>
        <taxon>ecological metagenomes</taxon>
    </lineage>
</organism>
<proteinExistence type="predicted"/>
<accession>X1EW90</accession>